<comment type="caution">
    <text evidence="2">The sequence shown here is derived from an EMBL/GenBank/DDBJ whole genome shotgun (WGS) entry which is preliminary data.</text>
</comment>
<gene>
    <name evidence="2" type="ORF">LEP1GSC105_4095</name>
</gene>
<feature type="transmembrane region" description="Helical" evidence="1">
    <location>
        <begin position="6"/>
        <end position="24"/>
    </location>
</feature>
<dbReference type="RefSeq" id="WP_000273658.1">
    <property type="nucleotide sequence ID" value="NZ_AHNR02000005.1"/>
</dbReference>
<keyword evidence="1" id="KW-1133">Transmembrane helix</keyword>
<evidence type="ECO:0000256" key="1">
    <source>
        <dbReference type="SAM" id="Phobius"/>
    </source>
</evidence>
<evidence type="ECO:0000313" key="2">
    <source>
        <dbReference type="EMBL" id="EKR57095.1"/>
    </source>
</evidence>
<dbReference type="Proteomes" id="UP000001340">
    <property type="component" value="Unassembled WGS sequence"/>
</dbReference>
<keyword evidence="1" id="KW-0472">Membrane</keyword>
<accession>A0A0E2DCA5</accession>
<reference evidence="2 3" key="1">
    <citation type="submission" date="2012-10" db="EMBL/GenBank/DDBJ databases">
        <authorList>
            <person name="Harkins D.M."/>
            <person name="Durkin A.S."/>
            <person name="Brinkac L.M."/>
            <person name="Haft D.H."/>
            <person name="Selengut J.D."/>
            <person name="Sanka R."/>
            <person name="DePew J."/>
            <person name="Purushe J."/>
            <person name="Chanthongthip A."/>
            <person name="Lattana O."/>
            <person name="Phetsouvanh R."/>
            <person name="Newton P.N."/>
            <person name="Vinetz J.M."/>
            <person name="Sutton G.G."/>
            <person name="Nierman W.C."/>
            <person name="Fouts D.E."/>
        </authorList>
    </citation>
    <scope>NUCLEOTIDE SEQUENCE [LARGE SCALE GENOMIC DNA]</scope>
    <source>
        <strain evidence="2 3">UI 12758</strain>
    </source>
</reference>
<organism evidence="2 3">
    <name type="scientific">Leptospira interrogans str. UI 12758</name>
    <dbReference type="NCBI Taxonomy" id="1049938"/>
    <lineage>
        <taxon>Bacteria</taxon>
        <taxon>Pseudomonadati</taxon>
        <taxon>Spirochaetota</taxon>
        <taxon>Spirochaetia</taxon>
        <taxon>Leptospirales</taxon>
        <taxon>Leptospiraceae</taxon>
        <taxon>Leptospira</taxon>
    </lineage>
</organism>
<dbReference type="AlphaFoldDB" id="A0A0E2DCA5"/>
<dbReference type="EMBL" id="AHNR02000005">
    <property type="protein sequence ID" value="EKR57095.1"/>
    <property type="molecule type" value="Genomic_DNA"/>
</dbReference>
<keyword evidence="1" id="KW-0812">Transmembrane</keyword>
<name>A0A0E2DCA5_LEPIR</name>
<sequence>MYFKIYYFIIIFLIFIYSLHSVSYEEAYAMEKEDPLFSIPLYEELVRTSQKSDIRKTASSRLFFLYEKYRKYIPAILIMIRSGKITDKKGKYPAIVTELANGLNVSPFALVSVVSGCSKPIPKPDVFFQEVKSVQSKEEFIEEEIPTIQTFETVVIPEMPLLFKILLKKENASLYKVCYAVKIKTGDFDGWEKIHAFGEMKGVLSSETSLALRISFTLHSGRGSAYKRIYSGGKLKMLSEEGKSDLLYLYGKFLRNLGKYDSSARYFWMSGSYANKERSEIETAKTLLISGRKQEACSNLSKKFSPGDESEELLSRVCFKNFESSSGLLKVISLLNADTADPVFEYFLGKNVLDKTEESDSDEADSNYGKLLDEKLFSGEKNPTPFWDYRKMRTEFNISNQPSFICKYGKGSLFQKSLIQPQYCVPFPEFSLDAILATPLFTSDQEELSLIFSNSSYNPIPVQIIFANSDGLESSFQMRNLVYRKSLNRFFVEGFSSDNQYKFYSVDLKKISVNVLDLK</sequence>
<proteinExistence type="predicted"/>
<evidence type="ECO:0000313" key="3">
    <source>
        <dbReference type="Proteomes" id="UP000001340"/>
    </source>
</evidence>
<protein>
    <submittedName>
        <fullName evidence="2">Uncharacterized protein</fullName>
    </submittedName>
</protein>